<evidence type="ECO:0000256" key="1">
    <source>
        <dbReference type="ARBA" id="ARBA00022729"/>
    </source>
</evidence>
<feature type="domain" description="LamG-like jellyroll fold" evidence="3">
    <location>
        <begin position="119"/>
        <end position="287"/>
    </location>
</feature>
<evidence type="ECO:0000259" key="3">
    <source>
        <dbReference type="SMART" id="SM00560"/>
    </source>
</evidence>
<dbReference type="EMBL" id="CP036263">
    <property type="protein sequence ID" value="QDT00400.1"/>
    <property type="molecule type" value="Genomic_DNA"/>
</dbReference>
<evidence type="ECO:0000313" key="4">
    <source>
        <dbReference type="EMBL" id="QDT00400.1"/>
    </source>
</evidence>
<dbReference type="Pfam" id="PF13385">
    <property type="entry name" value="Laminin_G_3"/>
    <property type="match status" value="1"/>
</dbReference>
<dbReference type="Gene3D" id="2.60.120.200">
    <property type="match status" value="1"/>
</dbReference>
<dbReference type="KEGG" id="amob:HG15A2_37360"/>
<keyword evidence="5" id="KW-1185">Reference proteome</keyword>
<name>A0A517MZU0_9BACT</name>
<gene>
    <name evidence="4" type="ORF">HG15A2_37360</name>
</gene>
<evidence type="ECO:0000256" key="2">
    <source>
        <dbReference type="ARBA" id="ARBA00023157"/>
    </source>
</evidence>
<accession>A0A517MZU0</accession>
<dbReference type="SMART" id="SM00560">
    <property type="entry name" value="LamGL"/>
    <property type="match status" value="1"/>
</dbReference>
<dbReference type="OrthoDB" id="9757939at2"/>
<evidence type="ECO:0000313" key="5">
    <source>
        <dbReference type="Proteomes" id="UP000319852"/>
    </source>
</evidence>
<dbReference type="Proteomes" id="UP000319852">
    <property type="component" value="Chromosome"/>
</dbReference>
<keyword evidence="1" id="KW-0732">Signal</keyword>
<protein>
    <recommendedName>
        <fullName evidence="3">LamG-like jellyroll fold domain-containing protein</fullName>
    </recommendedName>
</protein>
<dbReference type="InterPro" id="IPR013320">
    <property type="entry name" value="ConA-like_dom_sf"/>
</dbReference>
<dbReference type="SUPFAM" id="SSF49899">
    <property type="entry name" value="Concanavalin A-like lectins/glucanases"/>
    <property type="match status" value="1"/>
</dbReference>
<proteinExistence type="predicted"/>
<dbReference type="AlphaFoldDB" id="A0A517MZU0"/>
<dbReference type="InterPro" id="IPR006558">
    <property type="entry name" value="LamG-like"/>
</dbReference>
<organism evidence="4 5">
    <name type="scientific">Adhaeretor mobilis</name>
    <dbReference type="NCBI Taxonomy" id="1930276"/>
    <lineage>
        <taxon>Bacteria</taxon>
        <taxon>Pseudomonadati</taxon>
        <taxon>Planctomycetota</taxon>
        <taxon>Planctomycetia</taxon>
        <taxon>Pirellulales</taxon>
        <taxon>Lacipirellulaceae</taxon>
        <taxon>Adhaeretor</taxon>
    </lineage>
</organism>
<keyword evidence="2" id="KW-1015">Disulfide bond</keyword>
<sequence length="510" mass="53962">MGPIQKSSVRLTGITMTILFLHAGTVVVHAAPLIHATMDNANVSGGGSGDTSVADFTVFDSSGNNLDGLATGPSESTQKVVSGQAGMIGESLQLLEASIDPGLERHVDFGDVANPVPGNGYTASLWFNPTSAPLAPALLKKGAMGSTNQGFAIDLNASSGGFVQITANPNEGIRDNRVGMRYYHILEVDTWYHIALVLDDNNDVLVGYFNGAGSGTTTVTGNHENLANGWVTAPSNVVGNGYAGGASFATDYSLNLGDRWYVGSSSKAPFPGYLDDFSVWNRALSPIEIQSLNTLATEGNLNYDAGQADLLWQVFAGDLAEVTIGNKTWQSDPALLGTPGSVIDLGAGNFGLVLDSDGVGGVTTDFVTFVLGDFDMDNDVDGNDYLVWQHDSGVGSLAHWQTNYGMNLSTVAVDAVPEPSGFVLLVGCHLLVFIYRKRLLSPDMSRRDPIRTGVDSAIIGLASLARITTANGDGEFIMKPYRHNNQRLELGPERANANVIVRLEFVEPKA</sequence>
<reference evidence="4 5" key="1">
    <citation type="submission" date="2019-02" db="EMBL/GenBank/DDBJ databases">
        <title>Deep-cultivation of Planctomycetes and their phenomic and genomic characterization uncovers novel biology.</title>
        <authorList>
            <person name="Wiegand S."/>
            <person name="Jogler M."/>
            <person name="Boedeker C."/>
            <person name="Pinto D."/>
            <person name="Vollmers J."/>
            <person name="Rivas-Marin E."/>
            <person name="Kohn T."/>
            <person name="Peeters S.H."/>
            <person name="Heuer A."/>
            <person name="Rast P."/>
            <person name="Oberbeckmann S."/>
            <person name="Bunk B."/>
            <person name="Jeske O."/>
            <person name="Meyerdierks A."/>
            <person name="Storesund J.E."/>
            <person name="Kallscheuer N."/>
            <person name="Luecker S."/>
            <person name="Lage O.M."/>
            <person name="Pohl T."/>
            <person name="Merkel B.J."/>
            <person name="Hornburger P."/>
            <person name="Mueller R.-W."/>
            <person name="Bruemmer F."/>
            <person name="Labrenz M."/>
            <person name="Spormann A.M."/>
            <person name="Op den Camp H."/>
            <person name="Overmann J."/>
            <person name="Amann R."/>
            <person name="Jetten M.S.M."/>
            <person name="Mascher T."/>
            <person name="Medema M.H."/>
            <person name="Devos D.P."/>
            <person name="Kaster A.-K."/>
            <person name="Ovreas L."/>
            <person name="Rohde M."/>
            <person name="Galperin M.Y."/>
            <person name="Jogler C."/>
        </authorList>
    </citation>
    <scope>NUCLEOTIDE SEQUENCE [LARGE SCALE GENOMIC DNA]</scope>
    <source>
        <strain evidence="4 5">HG15A2</strain>
    </source>
</reference>